<accession>A0ABV6VAK0</accession>
<evidence type="ECO:0000313" key="5">
    <source>
        <dbReference type="Proteomes" id="UP001592582"/>
    </source>
</evidence>
<proteinExistence type="inferred from homology"/>
<evidence type="ECO:0000313" key="4">
    <source>
        <dbReference type="EMBL" id="MFC1410676.1"/>
    </source>
</evidence>
<keyword evidence="5" id="KW-1185">Reference proteome</keyword>
<dbReference type="RefSeq" id="WP_380508825.1">
    <property type="nucleotide sequence ID" value="NZ_JBHEZX010000006.1"/>
</dbReference>
<evidence type="ECO:0000256" key="3">
    <source>
        <dbReference type="SAM" id="MobiDB-lite"/>
    </source>
</evidence>
<dbReference type="PANTHER" id="PTHR30023:SF0">
    <property type="entry name" value="PENICILLIN-SENSITIVE CARBOXYPEPTIDASE A"/>
    <property type="match status" value="1"/>
</dbReference>
<organism evidence="4 5">
    <name type="scientific">Streptacidiphilus alkalitolerans</name>
    <dbReference type="NCBI Taxonomy" id="3342712"/>
    <lineage>
        <taxon>Bacteria</taxon>
        <taxon>Bacillati</taxon>
        <taxon>Actinomycetota</taxon>
        <taxon>Actinomycetes</taxon>
        <taxon>Kitasatosporales</taxon>
        <taxon>Streptomycetaceae</taxon>
        <taxon>Streptacidiphilus</taxon>
    </lineage>
</organism>
<comment type="similarity">
    <text evidence="1">Belongs to the peptidase S13 family.</text>
</comment>
<keyword evidence="2 4" id="KW-0378">Hydrolase</keyword>
<dbReference type="InterPro" id="IPR000667">
    <property type="entry name" value="Peptidase_S13"/>
</dbReference>
<dbReference type="PANTHER" id="PTHR30023">
    <property type="entry name" value="D-ALANYL-D-ALANINE CARBOXYPEPTIDASE"/>
    <property type="match status" value="1"/>
</dbReference>
<evidence type="ECO:0000256" key="1">
    <source>
        <dbReference type="ARBA" id="ARBA00006096"/>
    </source>
</evidence>
<dbReference type="GO" id="GO:0009002">
    <property type="term" value="F:serine-type D-Ala-D-Ala carboxypeptidase activity"/>
    <property type="evidence" value="ECO:0007669"/>
    <property type="project" value="UniProtKB-EC"/>
</dbReference>
<dbReference type="Gene3D" id="3.40.710.10">
    <property type="entry name" value="DD-peptidase/beta-lactamase superfamily"/>
    <property type="match status" value="2"/>
</dbReference>
<dbReference type="Pfam" id="PF02113">
    <property type="entry name" value="Peptidase_S13"/>
    <property type="match status" value="2"/>
</dbReference>
<evidence type="ECO:0000256" key="2">
    <source>
        <dbReference type="ARBA" id="ARBA00022801"/>
    </source>
</evidence>
<comment type="caution">
    <text evidence="4">The sequence shown here is derived from an EMBL/GenBank/DDBJ whole genome shotgun (WGS) entry which is preliminary data.</text>
</comment>
<dbReference type="NCBIfam" id="TIGR00666">
    <property type="entry name" value="PBP4"/>
    <property type="match status" value="1"/>
</dbReference>
<dbReference type="EMBL" id="JBHEZX010000006">
    <property type="protein sequence ID" value="MFC1410676.1"/>
    <property type="molecule type" value="Genomic_DNA"/>
</dbReference>
<dbReference type="PRINTS" id="PR00922">
    <property type="entry name" value="DADACBPTASE3"/>
</dbReference>
<protein>
    <submittedName>
        <fullName evidence="4">D-alanyl-D-alanine carboxypeptidase/D-alanyl-D-alanine-endopeptidase</fullName>
        <ecNumber evidence="4">3.4.16.4</ecNumber>
    </submittedName>
</protein>
<reference evidence="4 5" key="1">
    <citation type="submission" date="2024-09" db="EMBL/GenBank/DDBJ databases">
        <authorList>
            <person name="Lee S.D."/>
        </authorList>
    </citation>
    <scope>NUCLEOTIDE SEQUENCE [LARGE SCALE GENOMIC DNA]</scope>
    <source>
        <strain evidence="4 5">N1-1</strain>
    </source>
</reference>
<dbReference type="Proteomes" id="UP001592582">
    <property type="component" value="Unassembled WGS sequence"/>
</dbReference>
<dbReference type="SUPFAM" id="SSF56601">
    <property type="entry name" value="beta-lactamase/transpeptidase-like"/>
    <property type="match status" value="1"/>
</dbReference>
<feature type="region of interest" description="Disordered" evidence="3">
    <location>
        <begin position="85"/>
        <end position="115"/>
    </location>
</feature>
<gene>
    <name evidence="4" type="primary">dacB</name>
    <name evidence="4" type="ORF">ACEZDG_15515</name>
</gene>
<feature type="compositionally biased region" description="Low complexity" evidence="3">
    <location>
        <begin position="87"/>
        <end position="104"/>
    </location>
</feature>
<keyword evidence="4" id="KW-0121">Carboxypeptidase</keyword>
<dbReference type="InterPro" id="IPR012338">
    <property type="entry name" value="Beta-lactam/transpept-like"/>
</dbReference>
<sequence>MGSWWGRAARAYALAPVRGVAVTAGGVGLALAAGAVAASGPWHGGQRAAERGRENAQLNGVVAVRPWPVPAPRWYPAQDVLQPADVSPVTSPTGSTGSTGSTTPTAPPAPLPSAKGLATALAPALSASALGKVTASIVDVATGRTLYASGASIPLLPASTNKIATSAAALSLLGPEHRFSTTVVSAGPGRITLVGGGDPTLTAAPTHGTDPQASLATLADRTAAALKAAGTVKVSLGYDISLFSGPAVHPIGINDNIALVQALTVDEGRRDPHSIENAPRYADPAATAASDFAVMLRKRGITVHGQPTRTTAGQASGQAAAPQAAAPLARVDSQPLNEIVERMLTDSDNDIAETLGHQVALAAHRPATFAGGAAAVKQQLTGLGVPLGGTRLSDASGLSSQDVIPAAVLTRLLVLAASPAHPELRAIVSGLPVAGFTGTLDTRYSGSDSSPGLGLVRAKTGTLQTVNTLAGLVLDHDGRLLAFAFMSNGSGPAASARDALDRLAGRVAVCGCH</sequence>
<dbReference type="EC" id="3.4.16.4" evidence="4"/>
<keyword evidence="4" id="KW-0645">Protease</keyword>
<name>A0ABV6VAK0_9ACTN</name>